<dbReference type="RefSeq" id="WP_286337742.1">
    <property type="nucleotide sequence ID" value="NZ_AP027370.1"/>
</dbReference>
<accession>A0ABM8FJR3</accession>
<dbReference type="Gene3D" id="3.10.310.30">
    <property type="match status" value="1"/>
</dbReference>
<evidence type="ECO:0000313" key="4">
    <source>
        <dbReference type="Proteomes" id="UP001321445"/>
    </source>
</evidence>
<organism evidence="3 4">
    <name type="scientific">Hydrogenimonas cancrithermarum</name>
    <dbReference type="NCBI Taxonomy" id="2993563"/>
    <lineage>
        <taxon>Bacteria</taxon>
        <taxon>Pseudomonadati</taxon>
        <taxon>Campylobacterota</taxon>
        <taxon>Epsilonproteobacteria</taxon>
        <taxon>Campylobacterales</taxon>
        <taxon>Hydrogenimonadaceae</taxon>
        <taxon>Hydrogenimonas</taxon>
    </lineage>
</organism>
<evidence type="ECO:0000259" key="2">
    <source>
        <dbReference type="Pfam" id="PF02272"/>
    </source>
</evidence>
<dbReference type="InterPro" id="IPR001667">
    <property type="entry name" value="DDH_dom"/>
</dbReference>
<dbReference type="EMBL" id="AP027370">
    <property type="protein sequence ID" value="BDY12552.1"/>
    <property type="molecule type" value="Genomic_DNA"/>
</dbReference>
<dbReference type="Proteomes" id="UP001321445">
    <property type="component" value="Chromosome"/>
</dbReference>
<name>A0ABM8FJR3_9BACT</name>
<dbReference type="InterPro" id="IPR003156">
    <property type="entry name" value="DHHA1_dom"/>
</dbReference>
<dbReference type="InterPro" id="IPR038763">
    <property type="entry name" value="DHH_sf"/>
</dbReference>
<dbReference type="InterPro" id="IPR051319">
    <property type="entry name" value="Oligoribo/pAp-PDE_c-di-AMP_PDE"/>
</dbReference>
<protein>
    <submittedName>
        <fullName evidence="3">Phosphoesterase RecJ-like protein</fullName>
    </submittedName>
</protein>
<evidence type="ECO:0000313" key="3">
    <source>
        <dbReference type="EMBL" id="BDY12552.1"/>
    </source>
</evidence>
<dbReference type="Pfam" id="PF02272">
    <property type="entry name" value="DHHA1"/>
    <property type="match status" value="1"/>
</dbReference>
<feature type="domain" description="DDH" evidence="1">
    <location>
        <begin position="17"/>
        <end position="145"/>
    </location>
</feature>
<gene>
    <name evidence="3" type="ORF">HCR_08640</name>
</gene>
<dbReference type="PANTHER" id="PTHR47618:SF1">
    <property type="entry name" value="BIFUNCTIONAL OLIGORIBONUCLEASE AND PAP PHOSPHATASE NRNA"/>
    <property type="match status" value="1"/>
</dbReference>
<dbReference type="PANTHER" id="PTHR47618">
    <property type="entry name" value="BIFUNCTIONAL OLIGORIBONUCLEASE AND PAP PHOSPHATASE NRNA"/>
    <property type="match status" value="1"/>
</dbReference>
<dbReference type="SUPFAM" id="SSF64182">
    <property type="entry name" value="DHH phosphoesterases"/>
    <property type="match status" value="1"/>
</dbReference>
<evidence type="ECO:0000259" key="1">
    <source>
        <dbReference type="Pfam" id="PF01368"/>
    </source>
</evidence>
<dbReference type="Pfam" id="PF01368">
    <property type="entry name" value="DHH"/>
    <property type="match status" value="1"/>
</dbReference>
<proteinExistence type="predicted"/>
<dbReference type="Gene3D" id="3.90.1640.10">
    <property type="entry name" value="inorganic pyrophosphatase (n-terminal core)"/>
    <property type="match status" value="1"/>
</dbReference>
<keyword evidence="4" id="KW-1185">Reference proteome</keyword>
<feature type="domain" description="DHHA1" evidence="2">
    <location>
        <begin position="231"/>
        <end position="315"/>
    </location>
</feature>
<reference evidence="3 4" key="1">
    <citation type="submission" date="2023-03" db="EMBL/GenBank/DDBJ databases">
        <title>Description of Hydrogenimonas sp. ISO32.</title>
        <authorList>
            <person name="Mino S."/>
            <person name="Fukazawa S."/>
            <person name="Sawabe T."/>
        </authorList>
    </citation>
    <scope>NUCLEOTIDE SEQUENCE [LARGE SCALE GENOMIC DNA]</scope>
    <source>
        <strain evidence="3 4">ISO32</strain>
    </source>
</reference>
<sequence>METAYMKAKRAVEEARHIAIIGHLNPDADALGTGLGLWWILKGLGKRVDIVNMSDPLPQILSFLPGFEKIKKQLRPDVDLMISVDCGSFDRLGVERPESAKLINIDHHRSNTGYGDINLVEPHFASASETAFRLVTASGWEIPKNAAINFYAALLSDTGFFGYEGVCERVFDFAKALLRLGADAEWTARMFRENQPLSKLRLLPKVLETLTLYLQGRVAGLDVTQQMLRASGATVNETDDMVNYARSLATVEVGFLVREESDGTLKVSLRSKTNVDVSAIAKRFGGGGHIRAAGFIVRGMERDVLIEKLLKMIEGEMKL</sequence>